<evidence type="ECO:0000256" key="1">
    <source>
        <dbReference type="ARBA" id="ARBA00004418"/>
    </source>
</evidence>
<keyword evidence="3" id="KW-0813">Transport</keyword>
<dbReference type="Pfam" id="PF09084">
    <property type="entry name" value="NMT1"/>
    <property type="match status" value="1"/>
</dbReference>
<dbReference type="CDD" id="cd13557">
    <property type="entry name" value="PBP2_SsuA"/>
    <property type="match status" value="1"/>
</dbReference>
<dbReference type="Proteomes" id="UP001241603">
    <property type="component" value="Unassembled WGS sequence"/>
</dbReference>
<dbReference type="EMBL" id="JAUSVO010000008">
    <property type="protein sequence ID" value="MDQ0440457.1"/>
    <property type="molecule type" value="Genomic_DNA"/>
</dbReference>
<organism evidence="7 8">
    <name type="scientific">Kaistia dalseonensis</name>
    <dbReference type="NCBI Taxonomy" id="410840"/>
    <lineage>
        <taxon>Bacteria</taxon>
        <taxon>Pseudomonadati</taxon>
        <taxon>Pseudomonadota</taxon>
        <taxon>Alphaproteobacteria</taxon>
        <taxon>Hyphomicrobiales</taxon>
        <taxon>Kaistiaceae</taxon>
        <taxon>Kaistia</taxon>
    </lineage>
</organism>
<name>A0ABU0HES4_9HYPH</name>
<evidence type="ECO:0000256" key="3">
    <source>
        <dbReference type="ARBA" id="ARBA00022448"/>
    </source>
</evidence>
<dbReference type="SMART" id="SM00062">
    <property type="entry name" value="PBPb"/>
    <property type="match status" value="1"/>
</dbReference>
<feature type="chain" id="PRO_5046666679" evidence="5">
    <location>
        <begin position="22"/>
        <end position="320"/>
    </location>
</feature>
<dbReference type="NCBIfam" id="TIGR01728">
    <property type="entry name" value="SsuA_fam"/>
    <property type="match status" value="1"/>
</dbReference>
<dbReference type="Gene3D" id="3.40.190.10">
    <property type="entry name" value="Periplasmic binding protein-like II"/>
    <property type="match status" value="2"/>
</dbReference>
<comment type="similarity">
    <text evidence="2">Belongs to the bacterial solute-binding protein SsuA/TauA family.</text>
</comment>
<protein>
    <submittedName>
        <fullName evidence="7">Sulfonate transport system substrate-binding protein</fullName>
    </submittedName>
</protein>
<feature type="signal peptide" evidence="5">
    <location>
        <begin position="1"/>
        <end position="21"/>
    </location>
</feature>
<evidence type="ECO:0000313" key="7">
    <source>
        <dbReference type="EMBL" id="MDQ0440457.1"/>
    </source>
</evidence>
<dbReference type="SUPFAM" id="SSF53850">
    <property type="entry name" value="Periplasmic binding protein-like II"/>
    <property type="match status" value="1"/>
</dbReference>
<dbReference type="PANTHER" id="PTHR30024:SF42">
    <property type="entry name" value="ALIPHATIC SULFONATES-BINDING PROTEIN-RELATED"/>
    <property type="match status" value="1"/>
</dbReference>
<sequence length="320" mass="33939">MITRRGFSLLAIAALAGSALASLGTAGAEEPLKELRLGYQKNGVLVVARQQERIEKRFADQGMTVKWVEFASGPPLLEALSLGAIDFGPTGDAPPIFAQAANAKLVYVASYPAPGTGSAILVKQDSPIKTIEDLKGKTIGFTKGSSANNFVVQTLKKAGIGYDQIKPAYLSPADGGAAFVKGAIDAWAIWDPFYAIAERTQHPRVLTTAEGIVNSASYFFANRDFAAEHPAAVKAIIEELTAAGAWAEENRDQVAAALSAATGVDIEAQKLTAARGSFKVGPITPQQIANQQQIADTFYELKLIPRKITVKDAVWVPPQS</sequence>
<feature type="domain" description="Solute-binding protein family 3/N-terminal" evidence="6">
    <location>
        <begin position="34"/>
        <end position="250"/>
    </location>
</feature>
<evidence type="ECO:0000256" key="4">
    <source>
        <dbReference type="ARBA" id="ARBA00022729"/>
    </source>
</evidence>
<comment type="caution">
    <text evidence="7">The sequence shown here is derived from an EMBL/GenBank/DDBJ whole genome shotgun (WGS) entry which is preliminary data.</text>
</comment>
<proteinExistence type="inferred from homology"/>
<gene>
    <name evidence="7" type="ORF">QO014_004872</name>
</gene>
<dbReference type="InterPro" id="IPR001638">
    <property type="entry name" value="Solute-binding_3/MltF_N"/>
</dbReference>
<comment type="subcellular location">
    <subcellularLocation>
        <location evidence="1">Periplasm</location>
    </subcellularLocation>
</comment>
<dbReference type="InterPro" id="IPR015168">
    <property type="entry name" value="SsuA/THI5"/>
</dbReference>
<evidence type="ECO:0000313" key="8">
    <source>
        <dbReference type="Proteomes" id="UP001241603"/>
    </source>
</evidence>
<evidence type="ECO:0000259" key="6">
    <source>
        <dbReference type="SMART" id="SM00062"/>
    </source>
</evidence>
<dbReference type="PANTHER" id="PTHR30024">
    <property type="entry name" value="ALIPHATIC SULFONATES-BINDING PROTEIN-RELATED"/>
    <property type="match status" value="1"/>
</dbReference>
<evidence type="ECO:0000256" key="2">
    <source>
        <dbReference type="ARBA" id="ARBA00010742"/>
    </source>
</evidence>
<accession>A0ABU0HES4</accession>
<keyword evidence="8" id="KW-1185">Reference proteome</keyword>
<dbReference type="InterPro" id="IPR010067">
    <property type="entry name" value="ABC_SsuA_sub-bd"/>
</dbReference>
<keyword evidence="4 5" id="KW-0732">Signal</keyword>
<reference evidence="7 8" key="1">
    <citation type="submission" date="2023-07" db="EMBL/GenBank/DDBJ databases">
        <title>Genomic Encyclopedia of Type Strains, Phase IV (KMG-IV): sequencing the most valuable type-strain genomes for metagenomic binning, comparative biology and taxonomic classification.</title>
        <authorList>
            <person name="Goeker M."/>
        </authorList>
    </citation>
    <scope>NUCLEOTIDE SEQUENCE [LARGE SCALE GENOMIC DNA]</scope>
    <source>
        <strain evidence="7 8">B6-8</strain>
    </source>
</reference>
<evidence type="ECO:0000256" key="5">
    <source>
        <dbReference type="SAM" id="SignalP"/>
    </source>
</evidence>